<feature type="transmembrane region" description="Helical" evidence="1">
    <location>
        <begin position="154"/>
        <end position="177"/>
    </location>
</feature>
<evidence type="ECO:0000313" key="2">
    <source>
        <dbReference type="EMBL" id="SDU56557.1"/>
    </source>
</evidence>
<feature type="transmembrane region" description="Helical" evidence="1">
    <location>
        <begin position="189"/>
        <end position="212"/>
    </location>
</feature>
<feature type="transmembrane region" description="Helical" evidence="1">
    <location>
        <begin position="95"/>
        <end position="115"/>
    </location>
</feature>
<dbReference type="Proteomes" id="UP000199608">
    <property type="component" value="Unassembled WGS sequence"/>
</dbReference>
<evidence type="ECO:0000256" key="1">
    <source>
        <dbReference type="SAM" id="Phobius"/>
    </source>
</evidence>
<name>A0A1H2JJM2_9BACT</name>
<protein>
    <submittedName>
        <fullName evidence="2">Uncharacterized protein</fullName>
    </submittedName>
</protein>
<reference evidence="3" key="1">
    <citation type="submission" date="2016-10" db="EMBL/GenBank/DDBJ databases">
        <authorList>
            <person name="Varghese N."/>
            <person name="Submissions S."/>
        </authorList>
    </citation>
    <scope>NUCLEOTIDE SEQUENCE [LARGE SCALE GENOMIC DNA]</scope>
    <source>
        <strain evidence="3">DSM 3384</strain>
    </source>
</reference>
<feature type="transmembrane region" description="Helical" evidence="1">
    <location>
        <begin position="12"/>
        <end position="29"/>
    </location>
</feature>
<feature type="transmembrane region" description="Helical" evidence="1">
    <location>
        <begin position="121"/>
        <end position="142"/>
    </location>
</feature>
<keyword evidence="1" id="KW-0812">Transmembrane</keyword>
<accession>A0A1H2JJM2</accession>
<gene>
    <name evidence="2" type="ORF">SAMN04487931_11315</name>
</gene>
<keyword evidence="1" id="KW-1133">Transmembrane helix</keyword>
<keyword evidence="3" id="KW-1185">Reference proteome</keyword>
<dbReference type="AlphaFoldDB" id="A0A1H2JJM2"/>
<keyword evidence="1" id="KW-0472">Membrane</keyword>
<organism evidence="2 3">
    <name type="scientific">Desulfobacula phenolica</name>
    <dbReference type="NCBI Taxonomy" id="90732"/>
    <lineage>
        <taxon>Bacteria</taxon>
        <taxon>Pseudomonadati</taxon>
        <taxon>Thermodesulfobacteriota</taxon>
        <taxon>Desulfobacteria</taxon>
        <taxon>Desulfobacterales</taxon>
        <taxon>Desulfobacteraceae</taxon>
        <taxon>Desulfobacula</taxon>
    </lineage>
</organism>
<dbReference type="EMBL" id="FNLL01000013">
    <property type="protein sequence ID" value="SDU56557.1"/>
    <property type="molecule type" value="Genomic_DNA"/>
</dbReference>
<proteinExistence type="predicted"/>
<feature type="transmembrane region" description="Helical" evidence="1">
    <location>
        <begin position="64"/>
        <end position="83"/>
    </location>
</feature>
<sequence length="288" mass="33070">MLFVIDIRTLSFISSIISLVLCICMIYISTTRKTYNGFTQWTIASILYSFGMVFMSLRSILPDFISIIVANMLLIAGFGFIAYGLELFTNSTRRIWLFTSLTILTVILFLYFTYYSPDVNSRIIIISAIIIIIYGYSGYLVHMYVPRLINDRNTFLEVVFVIQAFWNVLRVIHSVFIEGAIVDYMNASGFYGITIVVFFSGNIFIIIGLIVLNFQKVEFDLKAAKEEVNALRGIIPICSYCKKIRDDQGIWNQIEAYIHAHSEAKFSHGICPECMNKLYQEIDDENDH</sequence>
<feature type="transmembrane region" description="Helical" evidence="1">
    <location>
        <begin position="41"/>
        <end position="58"/>
    </location>
</feature>
<evidence type="ECO:0000313" key="3">
    <source>
        <dbReference type="Proteomes" id="UP000199608"/>
    </source>
</evidence>